<gene>
    <name evidence="2" type="ORF">SAMN00790413_02025</name>
</gene>
<evidence type="ECO:0000313" key="3">
    <source>
        <dbReference type="Proteomes" id="UP000192582"/>
    </source>
</evidence>
<proteinExistence type="predicted"/>
<reference evidence="2 3" key="1">
    <citation type="submission" date="2017-04" db="EMBL/GenBank/DDBJ databases">
        <authorList>
            <person name="Afonso C.L."/>
            <person name="Miller P.J."/>
            <person name="Scott M.A."/>
            <person name="Spackman E."/>
            <person name="Goraichik I."/>
            <person name="Dimitrov K.M."/>
            <person name="Suarez D.L."/>
            <person name="Swayne D.E."/>
        </authorList>
    </citation>
    <scope>NUCLEOTIDE SEQUENCE [LARGE SCALE GENOMIC DNA]</scope>
    <source>
        <strain evidence="2 3">KR-140</strain>
    </source>
</reference>
<dbReference type="Proteomes" id="UP000192582">
    <property type="component" value="Unassembled WGS sequence"/>
</dbReference>
<protein>
    <submittedName>
        <fullName evidence="2">Uncharacterized protein</fullName>
    </submittedName>
</protein>
<dbReference type="RefSeq" id="WP_084049372.1">
    <property type="nucleotide sequence ID" value="NZ_FWWU01000009.1"/>
</dbReference>
<evidence type="ECO:0000256" key="1">
    <source>
        <dbReference type="SAM" id="MobiDB-lite"/>
    </source>
</evidence>
<dbReference type="EMBL" id="FWWU01000009">
    <property type="protein sequence ID" value="SMB93536.1"/>
    <property type="molecule type" value="Genomic_DNA"/>
</dbReference>
<dbReference type="AlphaFoldDB" id="A0A1W1VJN9"/>
<organism evidence="2 3">
    <name type="scientific">Deinococcus hopiensis KR-140</name>
    <dbReference type="NCBI Taxonomy" id="695939"/>
    <lineage>
        <taxon>Bacteria</taxon>
        <taxon>Thermotogati</taxon>
        <taxon>Deinococcota</taxon>
        <taxon>Deinococci</taxon>
        <taxon>Deinococcales</taxon>
        <taxon>Deinococcaceae</taxon>
        <taxon>Deinococcus</taxon>
    </lineage>
</organism>
<accession>A0A1W1VJN9</accession>
<name>A0A1W1VJN9_9DEIO</name>
<keyword evidence="3" id="KW-1185">Reference proteome</keyword>
<evidence type="ECO:0000313" key="2">
    <source>
        <dbReference type="EMBL" id="SMB93536.1"/>
    </source>
</evidence>
<sequence>MVHSIAVSFRQPVYATAVLVRKTYGNGAATKVFAVDTLDGGHQVWADLTQPNPTVNSTATLPKARCQVKSARIMVGPNHGIGTHEEIGAVQLHRPESVPRRHPNGRPPYNRTRSSR</sequence>
<feature type="region of interest" description="Disordered" evidence="1">
    <location>
        <begin position="93"/>
        <end position="116"/>
    </location>
</feature>
<dbReference type="OrthoDB" id="9182745at2"/>